<keyword evidence="2" id="KW-1185">Reference proteome</keyword>
<feature type="non-terminal residue" evidence="1">
    <location>
        <position position="1"/>
    </location>
</feature>
<dbReference type="AlphaFoldDB" id="A0A391P1M1"/>
<protein>
    <submittedName>
        <fullName evidence="1">Uncharacterized protein</fullName>
    </submittedName>
</protein>
<accession>A0A391P1M1</accession>
<dbReference type="Proteomes" id="UP000265618">
    <property type="component" value="Unassembled WGS sequence"/>
</dbReference>
<organism evidence="1 2">
    <name type="scientific">Kipferlia bialata</name>
    <dbReference type="NCBI Taxonomy" id="797122"/>
    <lineage>
        <taxon>Eukaryota</taxon>
        <taxon>Metamonada</taxon>
        <taxon>Carpediemonas-like organisms</taxon>
        <taxon>Kipferlia</taxon>
    </lineage>
</organism>
<evidence type="ECO:0000313" key="1">
    <source>
        <dbReference type="EMBL" id="GCA64928.1"/>
    </source>
</evidence>
<comment type="caution">
    <text evidence="1">The sequence shown here is derived from an EMBL/GenBank/DDBJ whole genome shotgun (WGS) entry which is preliminary data.</text>
</comment>
<sequence>MQLVAPYLFFSPDPSVPPYIAIKHTSSVKYDVQLPLIGCSGGQEEEERY</sequence>
<dbReference type="EMBL" id="BDIP01009068">
    <property type="protein sequence ID" value="GCA64928.1"/>
    <property type="molecule type" value="Genomic_DNA"/>
</dbReference>
<reference evidence="1 2" key="1">
    <citation type="journal article" date="2018" name="PLoS ONE">
        <title>The draft genome of Kipferlia bialata reveals reductive genome evolution in fornicate parasites.</title>
        <authorList>
            <person name="Tanifuji G."/>
            <person name="Takabayashi S."/>
            <person name="Kume K."/>
            <person name="Takagi M."/>
            <person name="Nakayama T."/>
            <person name="Kamikawa R."/>
            <person name="Inagaki Y."/>
            <person name="Hashimoto T."/>
        </authorList>
    </citation>
    <scope>NUCLEOTIDE SEQUENCE [LARGE SCALE GENOMIC DNA]</scope>
    <source>
        <strain evidence="1">NY0173</strain>
    </source>
</reference>
<gene>
    <name evidence="1" type="ORF">KIPB_015758</name>
</gene>
<name>A0A391P1M1_9EUKA</name>
<proteinExistence type="predicted"/>
<evidence type="ECO:0000313" key="2">
    <source>
        <dbReference type="Proteomes" id="UP000265618"/>
    </source>
</evidence>